<comment type="function">
    <text evidence="9">Catalyzes the phosphorylation of ribose at O-5 in a reaction requiring ATP and magnesium. The resulting D-ribose-5-phosphate can then be used either for sythesis of nucleotides, histidine, and tryptophan, or as a component of the pentose phosphate pathway.</text>
</comment>
<evidence type="ECO:0000256" key="2">
    <source>
        <dbReference type="ARBA" id="ARBA00022723"/>
    </source>
</evidence>
<feature type="binding site" evidence="9">
    <location>
        <begin position="231"/>
        <end position="236"/>
    </location>
    <ligand>
        <name>ATP</name>
        <dbReference type="ChEBI" id="CHEBI:30616"/>
    </ligand>
</feature>
<evidence type="ECO:0000256" key="3">
    <source>
        <dbReference type="ARBA" id="ARBA00022741"/>
    </source>
</evidence>
<feature type="binding site" evidence="9">
    <location>
        <position position="299"/>
    </location>
    <ligand>
        <name>K(+)</name>
        <dbReference type="ChEBI" id="CHEBI:29103"/>
    </ligand>
</feature>
<dbReference type="InterPro" id="IPR011611">
    <property type="entry name" value="PfkB_dom"/>
</dbReference>
<keyword evidence="6 9" id="KW-0460">Magnesium</keyword>
<feature type="binding site" evidence="9">
    <location>
        <position position="303"/>
    </location>
    <ligand>
        <name>K(+)</name>
        <dbReference type="ChEBI" id="CHEBI:29103"/>
    </ligand>
</feature>
<dbReference type="EC" id="2.7.1.15" evidence="9"/>
<dbReference type="Pfam" id="PF00294">
    <property type="entry name" value="PfkB"/>
    <property type="match status" value="1"/>
</dbReference>
<evidence type="ECO:0000256" key="4">
    <source>
        <dbReference type="ARBA" id="ARBA00022777"/>
    </source>
</evidence>
<keyword evidence="9" id="KW-0963">Cytoplasm</keyword>
<reference evidence="12 13" key="1">
    <citation type="submission" date="2023-07" db="EMBL/GenBank/DDBJ databases">
        <authorList>
            <person name="Girao M."/>
            <person name="Carvalho M.F."/>
        </authorList>
    </citation>
    <scope>NUCLEOTIDE SEQUENCE [LARGE SCALE GENOMIC DNA]</scope>
    <source>
        <strain evidence="12 13">66/93</strain>
    </source>
</reference>
<dbReference type="InterPro" id="IPR029056">
    <property type="entry name" value="Ribokinase-like"/>
</dbReference>
<keyword evidence="4 9" id="KW-0418">Kinase</keyword>
<feature type="binding site" evidence="9">
    <location>
        <position position="157"/>
    </location>
    <ligand>
        <name>substrate</name>
    </ligand>
</feature>
<evidence type="ECO:0000259" key="11">
    <source>
        <dbReference type="Pfam" id="PF00294"/>
    </source>
</evidence>
<evidence type="ECO:0000256" key="9">
    <source>
        <dbReference type="HAMAP-Rule" id="MF_01987"/>
    </source>
</evidence>
<comment type="similarity">
    <text evidence="9">Belongs to the carbohydrate kinase PfkB family. Ribokinase subfamily.</text>
</comment>
<dbReference type="InterPro" id="IPR002139">
    <property type="entry name" value="Ribo/fructo_kinase"/>
</dbReference>
<evidence type="ECO:0000256" key="8">
    <source>
        <dbReference type="ARBA" id="ARBA00023277"/>
    </source>
</evidence>
<dbReference type="RefSeq" id="WP_330159846.1">
    <property type="nucleotide sequence ID" value="NZ_BAAAJA010000018.1"/>
</dbReference>
<evidence type="ECO:0000256" key="5">
    <source>
        <dbReference type="ARBA" id="ARBA00022840"/>
    </source>
</evidence>
<keyword evidence="8 9" id="KW-0119">Carbohydrate metabolism</keyword>
<feature type="binding site" evidence="9">
    <location>
        <position position="258"/>
    </location>
    <ligand>
        <name>K(+)</name>
        <dbReference type="ChEBI" id="CHEBI:29103"/>
    </ligand>
</feature>
<feature type="binding site" evidence="9">
    <location>
        <position position="260"/>
    </location>
    <ligand>
        <name>K(+)</name>
        <dbReference type="ChEBI" id="CHEBI:29103"/>
    </ligand>
</feature>
<keyword evidence="1 9" id="KW-0808">Transferase</keyword>
<dbReference type="EMBL" id="JAUUCC010000055">
    <property type="protein sequence ID" value="MEE2052847.1"/>
    <property type="molecule type" value="Genomic_DNA"/>
</dbReference>
<evidence type="ECO:0000256" key="6">
    <source>
        <dbReference type="ARBA" id="ARBA00022842"/>
    </source>
</evidence>
<keyword evidence="2 9" id="KW-0479">Metal-binding</keyword>
<dbReference type="HAMAP" id="MF_01987">
    <property type="entry name" value="Ribokinase"/>
    <property type="match status" value="1"/>
</dbReference>
<feature type="binding site" evidence="9">
    <location>
        <position position="297"/>
    </location>
    <ligand>
        <name>K(+)</name>
        <dbReference type="ChEBI" id="CHEBI:29103"/>
    </ligand>
</feature>
<comment type="catalytic activity">
    <reaction evidence="9">
        <text>D-ribose + ATP = D-ribose 5-phosphate + ADP + H(+)</text>
        <dbReference type="Rhea" id="RHEA:13697"/>
        <dbReference type="ChEBI" id="CHEBI:15378"/>
        <dbReference type="ChEBI" id="CHEBI:30616"/>
        <dbReference type="ChEBI" id="CHEBI:47013"/>
        <dbReference type="ChEBI" id="CHEBI:78346"/>
        <dbReference type="ChEBI" id="CHEBI:456216"/>
        <dbReference type="EC" id="2.7.1.15"/>
    </reaction>
</comment>
<feature type="binding site" evidence="9">
    <location>
        <begin position="58"/>
        <end position="62"/>
    </location>
    <ligand>
        <name>substrate</name>
    </ligand>
</feature>
<comment type="activity regulation">
    <text evidence="9">Activated by a monovalent cation that binds near, but not in, the active site. The most likely occupant of the site in vivo is potassium. Ion binding induces a conformational change that may alter substrate affinity.</text>
</comment>
<evidence type="ECO:0000256" key="1">
    <source>
        <dbReference type="ARBA" id="ARBA00022679"/>
    </source>
</evidence>
<evidence type="ECO:0000313" key="12">
    <source>
        <dbReference type="EMBL" id="MEE2052847.1"/>
    </source>
</evidence>
<comment type="caution">
    <text evidence="9">Lacks conserved residue(s) required for the propagation of feature annotation.</text>
</comment>
<dbReference type="Gene3D" id="3.40.1190.20">
    <property type="match status" value="1"/>
</dbReference>
<accession>A0ABU7KU86</accession>
<dbReference type="PRINTS" id="PR00990">
    <property type="entry name" value="RIBOKINASE"/>
</dbReference>
<evidence type="ECO:0000256" key="7">
    <source>
        <dbReference type="ARBA" id="ARBA00022958"/>
    </source>
</evidence>
<evidence type="ECO:0000313" key="13">
    <source>
        <dbReference type="Proteomes" id="UP001348641"/>
    </source>
</evidence>
<protein>
    <recommendedName>
        <fullName evidence="9">Ribokinase</fullName>
        <shortName evidence="9">RK</shortName>
        <ecNumber evidence="9">2.7.1.15</ecNumber>
    </recommendedName>
</protein>
<evidence type="ECO:0000256" key="10">
    <source>
        <dbReference type="SAM" id="MobiDB-lite"/>
    </source>
</evidence>
<feature type="binding site" evidence="9">
    <location>
        <position position="294"/>
    </location>
    <ligand>
        <name>K(+)</name>
        <dbReference type="ChEBI" id="CHEBI:29103"/>
    </ligand>
</feature>
<feature type="region of interest" description="Disordered" evidence="10">
    <location>
        <begin position="297"/>
        <end position="318"/>
    </location>
</feature>
<feature type="binding site" evidence="9">
    <location>
        <position position="264"/>
    </location>
    <ligand>
        <name>substrate</name>
    </ligand>
</feature>
<feature type="binding site" evidence="9">
    <location>
        <begin position="30"/>
        <end position="32"/>
    </location>
    <ligand>
        <name>substrate</name>
    </ligand>
</feature>
<name>A0ABU7KU86_9ACTN</name>
<keyword evidence="7 9" id="KW-0630">Potassium</keyword>
<feature type="domain" description="Carbohydrate kinase PfkB" evidence="11">
    <location>
        <begin position="22"/>
        <end position="307"/>
    </location>
</feature>
<comment type="subcellular location">
    <subcellularLocation>
        <location evidence="9">Cytoplasm</location>
    </subcellularLocation>
</comment>
<gene>
    <name evidence="9" type="primary">rbsK</name>
    <name evidence="12" type="ORF">Q8A49_20290</name>
</gene>
<feature type="binding site" evidence="9">
    <location>
        <position position="201"/>
    </location>
    <ligand>
        <name>ATP</name>
        <dbReference type="ChEBI" id="CHEBI:30616"/>
    </ligand>
</feature>
<feature type="active site" description="Proton acceptor" evidence="9">
    <location>
        <position position="264"/>
    </location>
</feature>
<dbReference type="GO" id="GO:0004747">
    <property type="term" value="F:ribokinase activity"/>
    <property type="evidence" value="ECO:0007669"/>
    <property type="project" value="UniProtKB-EC"/>
</dbReference>
<proteinExistence type="inferred from homology"/>
<dbReference type="CDD" id="cd01174">
    <property type="entry name" value="ribokinase"/>
    <property type="match status" value="1"/>
</dbReference>
<dbReference type="Proteomes" id="UP001348641">
    <property type="component" value="Unassembled WGS sequence"/>
</dbReference>
<keyword evidence="5 9" id="KW-0067">ATP-binding</keyword>
<comment type="subunit">
    <text evidence="9">Homodimer.</text>
</comment>
<feature type="binding site" evidence="9">
    <location>
        <begin position="263"/>
        <end position="264"/>
    </location>
    <ligand>
        <name>ATP</name>
        <dbReference type="ChEBI" id="CHEBI:30616"/>
    </ligand>
</feature>
<dbReference type="PANTHER" id="PTHR10584">
    <property type="entry name" value="SUGAR KINASE"/>
    <property type="match status" value="1"/>
</dbReference>
<sequence>MSAGSRAVGTTDGGGAAGGGPRVAVFGSVNMDLVAYVDEVPASGETVTGTDFRQVPGGKGANQAVAAARAGADVAFLGAVGDDAFGEELRANLAATGVGVSGLRTVPGVSGVAHIVVDGKGGNSIIVVPGANGGVAGVADGDAALIEGSAALLLQLELPMEAVVSAARTGRALGVPVYLTPAPARDLPAELLESVDVLVPNQHEAAAITGRTDPREALAALLELVPEVLLTLGEDGSLHGRRGGAAVASPARQVRAVDTTAAGDTFCGSFAVARAEGRSPEEAMAFAAAAASLSVQRPGASSSMPTREEVEALLGGVA</sequence>
<comment type="pathway">
    <text evidence="9">Carbohydrate metabolism; D-ribose degradation; D-ribose 5-phosphate from beta-D-ribopyranose: step 2/2.</text>
</comment>
<dbReference type="SUPFAM" id="SSF53613">
    <property type="entry name" value="Ribokinase-like"/>
    <property type="match status" value="1"/>
</dbReference>
<organism evidence="12 13">
    <name type="scientific">Nocardiopsis tropica</name>
    <dbReference type="NCBI Taxonomy" id="109330"/>
    <lineage>
        <taxon>Bacteria</taxon>
        <taxon>Bacillati</taxon>
        <taxon>Actinomycetota</taxon>
        <taxon>Actinomycetes</taxon>
        <taxon>Streptosporangiales</taxon>
        <taxon>Nocardiopsidaceae</taxon>
        <taxon>Nocardiopsis</taxon>
    </lineage>
</organism>
<comment type="cofactor">
    <cofactor evidence="9">
        <name>Mg(2+)</name>
        <dbReference type="ChEBI" id="CHEBI:18420"/>
    </cofactor>
    <text evidence="9">Requires a divalent cation, most likely magnesium in vivo, as an electrophilic catalyst to aid phosphoryl group transfer. It is the chelate of the metal and the nucleotide that is the actual substrate.</text>
</comment>
<keyword evidence="3 9" id="KW-0547">Nucleotide-binding</keyword>
<dbReference type="InterPro" id="IPR011877">
    <property type="entry name" value="Ribokinase"/>
</dbReference>
<comment type="caution">
    <text evidence="12">The sequence shown here is derived from an EMBL/GenBank/DDBJ whole genome shotgun (WGS) entry which is preliminary data.</text>
</comment>
<dbReference type="PANTHER" id="PTHR10584:SF166">
    <property type="entry name" value="RIBOKINASE"/>
    <property type="match status" value="1"/>
</dbReference>